<dbReference type="AlphaFoldDB" id="A0A6H1TTV4"/>
<dbReference type="InterPro" id="IPR029052">
    <property type="entry name" value="Metallo-depent_PP-like"/>
</dbReference>
<dbReference type="PANTHER" id="PTHR42850">
    <property type="entry name" value="METALLOPHOSPHOESTERASE"/>
    <property type="match status" value="1"/>
</dbReference>
<accession>A0A6H1TTV4</accession>
<dbReference type="GO" id="GO:0110154">
    <property type="term" value="P:RNA decapping"/>
    <property type="evidence" value="ECO:0007669"/>
    <property type="project" value="TreeGrafter"/>
</dbReference>
<dbReference type="EMBL" id="CP051167">
    <property type="protein sequence ID" value="QIZ69981.1"/>
    <property type="molecule type" value="Genomic_DNA"/>
</dbReference>
<dbReference type="InterPro" id="IPR004843">
    <property type="entry name" value="Calcineurin-like_PHP"/>
</dbReference>
<dbReference type="GO" id="GO:0005737">
    <property type="term" value="C:cytoplasm"/>
    <property type="evidence" value="ECO:0007669"/>
    <property type="project" value="TreeGrafter"/>
</dbReference>
<dbReference type="PANTHER" id="PTHR42850:SF4">
    <property type="entry name" value="ZINC-DEPENDENT ENDOPOLYPHOSPHATASE"/>
    <property type="match status" value="1"/>
</dbReference>
<sequence>MSEHTPRRIIIGDVHGHYDGLMLLFEAIAPNRDDRIYFLGDLIDRGSQSAQVIKFVRDNGYCSLLGNHEQLLLEAFWDGEVNRSALNAWLYSGGQATVSSYKDAATLLDDVDWMRTLPLYQDLGDLWLVHAGVHPLLPIDEQGAEDFCWIRGPFHCIESPYFPDKTIVVGHTITFTFPGVTPGQIARGHGWMDIDTGAYNPKSGWLTAYDATYQTAYQVHVFEKRVRRLPLEEIVKDVELTKLLAQ</sequence>
<keyword evidence="3" id="KW-1185">Reference proteome</keyword>
<feature type="domain" description="Calcineurin-like phosphoesterase" evidence="1">
    <location>
        <begin position="9"/>
        <end position="174"/>
    </location>
</feature>
<dbReference type="Gene3D" id="3.60.21.10">
    <property type="match status" value="1"/>
</dbReference>
<evidence type="ECO:0000313" key="2">
    <source>
        <dbReference type="EMBL" id="QIZ69981.1"/>
    </source>
</evidence>
<dbReference type="SUPFAM" id="SSF56300">
    <property type="entry name" value="Metallo-dependent phosphatases"/>
    <property type="match status" value="1"/>
</dbReference>
<dbReference type="Proteomes" id="UP000500857">
    <property type="component" value="Chromosome"/>
</dbReference>
<protein>
    <submittedName>
        <fullName evidence="2">Serine/threonine protein phosphatase</fullName>
    </submittedName>
</protein>
<dbReference type="Pfam" id="PF00149">
    <property type="entry name" value="Metallophos"/>
    <property type="match status" value="1"/>
</dbReference>
<dbReference type="KEGG" id="oxy:HCG48_04815"/>
<evidence type="ECO:0000259" key="1">
    <source>
        <dbReference type="Pfam" id="PF00149"/>
    </source>
</evidence>
<dbReference type="RefSeq" id="WP_168568138.1">
    <property type="nucleotide sequence ID" value="NZ_CP051167.1"/>
</dbReference>
<proteinExistence type="predicted"/>
<gene>
    <name evidence="2" type="ORF">HCG48_04815</name>
</gene>
<name>A0A6H1TTV4_9CYAN</name>
<evidence type="ECO:0000313" key="3">
    <source>
        <dbReference type="Proteomes" id="UP000500857"/>
    </source>
</evidence>
<dbReference type="GO" id="GO:0016791">
    <property type="term" value="F:phosphatase activity"/>
    <property type="evidence" value="ECO:0007669"/>
    <property type="project" value="TreeGrafter"/>
</dbReference>
<reference evidence="2 3" key="1">
    <citation type="submission" date="2020-04" db="EMBL/GenBank/DDBJ databases">
        <authorList>
            <person name="Basu S."/>
            <person name="Maruthanayagam V."/>
            <person name="Chakraborty S."/>
            <person name="Pramanik A."/>
            <person name="Mukherjee J."/>
            <person name="Brink B."/>
        </authorList>
    </citation>
    <scope>NUCLEOTIDE SEQUENCE [LARGE SCALE GENOMIC DNA]</scope>
    <source>
        <strain evidence="2 3">AP17</strain>
    </source>
</reference>
<organism evidence="2 3">
    <name type="scientific">Oxynema aestuarii AP17</name>
    <dbReference type="NCBI Taxonomy" id="2064643"/>
    <lineage>
        <taxon>Bacteria</taxon>
        <taxon>Bacillati</taxon>
        <taxon>Cyanobacteriota</taxon>
        <taxon>Cyanophyceae</taxon>
        <taxon>Oscillatoriophycideae</taxon>
        <taxon>Oscillatoriales</taxon>
        <taxon>Oscillatoriaceae</taxon>
        <taxon>Oxynema</taxon>
        <taxon>Oxynema aestuarii</taxon>
    </lineage>
</organism>
<dbReference type="InterPro" id="IPR050126">
    <property type="entry name" value="Ap4A_hydrolase"/>
</dbReference>
<dbReference type="GO" id="GO:0008803">
    <property type="term" value="F:bis(5'-nucleosyl)-tetraphosphatase (symmetrical) activity"/>
    <property type="evidence" value="ECO:0007669"/>
    <property type="project" value="TreeGrafter"/>
</dbReference>